<feature type="region of interest" description="Disordered" evidence="3">
    <location>
        <begin position="1"/>
        <end position="101"/>
    </location>
</feature>
<evidence type="ECO:0000256" key="2">
    <source>
        <dbReference type="ARBA" id="ARBA00023242"/>
    </source>
</evidence>
<dbReference type="EMBL" id="AB538044">
    <property type="protein sequence ID" value="BAJ07982.1"/>
    <property type="molecule type" value="Genomic_DNA"/>
</dbReference>
<comment type="subcellular location">
    <subcellularLocation>
        <location evidence="1">Nucleus</location>
    </subcellularLocation>
</comment>
<feature type="compositionally biased region" description="Polar residues" evidence="3">
    <location>
        <begin position="1"/>
        <end position="14"/>
    </location>
</feature>
<reference evidence="4" key="1">
    <citation type="journal article" date="2010" name="Genome">
        <title>Analysis of BAC clones containing homologous sequences on the end of the Xq arm and on chromosome 7 in the dioecious plant Silene latifolia.</title>
        <authorList>
            <person name="Ishii K."/>
            <person name="Amanai Y."/>
            <person name="Kazama Y."/>
            <person name="Ikeda M."/>
            <person name="Kamada H."/>
            <person name="Kawano S."/>
        </authorList>
    </citation>
    <scope>NUCLEOTIDE SEQUENCE</scope>
    <source>
        <strain evidence="4">K</strain>
    </source>
</reference>
<feature type="compositionally biased region" description="Basic residues" evidence="3">
    <location>
        <begin position="223"/>
        <end position="237"/>
    </location>
</feature>
<dbReference type="PANTHER" id="PTHR13681">
    <property type="entry name" value="SURVIVAL OF MOTOR NEURON-RELATED-SPLICING FACTOR 30-RELATED"/>
    <property type="match status" value="1"/>
</dbReference>
<feature type="compositionally biased region" description="Basic and acidic residues" evidence="3">
    <location>
        <begin position="88"/>
        <end position="101"/>
    </location>
</feature>
<evidence type="ECO:0000256" key="3">
    <source>
        <dbReference type="SAM" id="MobiDB-lite"/>
    </source>
</evidence>
<dbReference type="PANTHER" id="PTHR13681:SF24">
    <property type="entry name" value="TUDOR DOMAIN-CONTAINING PROTEIN 3"/>
    <property type="match status" value="1"/>
</dbReference>
<name>D6RU91_SILLA</name>
<evidence type="ECO:0000313" key="4">
    <source>
        <dbReference type="EMBL" id="BAJ07982.1"/>
    </source>
</evidence>
<accession>D6RU91</accession>
<feature type="region of interest" description="Disordered" evidence="3">
    <location>
        <begin position="212"/>
        <end position="242"/>
    </location>
</feature>
<dbReference type="GO" id="GO:0005634">
    <property type="term" value="C:nucleus"/>
    <property type="evidence" value="ECO:0007669"/>
    <property type="project" value="UniProtKB-SubCell"/>
</dbReference>
<proteinExistence type="predicted"/>
<evidence type="ECO:0000256" key="1">
    <source>
        <dbReference type="ARBA" id="ARBA00004123"/>
    </source>
</evidence>
<protein>
    <submittedName>
        <fullName evidence="4">Uncharacterized protein</fullName>
    </submittedName>
</protein>
<organism evidence="4">
    <name type="scientific">Silene latifolia</name>
    <name type="common">White campion</name>
    <name type="synonym">Bladder campion</name>
    <dbReference type="NCBI Taxonomy" id="37657"/>
    <lineage>
        <taxon>Eukaryota</taxon>
        <taxon>Viridiplantae</taxon>
        <taxon>Streptophyta</taxon>
        <taxon>Embryophyta</taxon>
        <taxon>Tracheophyta</taxon>
        <taxon>Spermatophyta</taxon>
        <taxon>Magnoliopsida</taxon>
        <taxon>eudicotyledons</taxon>
        <taxon>Gunneridae</taxon>
        <taxon>Pentapetalae</taxon>
        <taxon>Caryophyllales</taxon>
        <taxon>Caryophyllaceae</taxon>
        <taxon>Sileneae</taxon>
        <taxon>Silene</taxon>
        <taxon>Silene subgen. Behenantha</taxon>
        <taxon>Silene sect. Melandrium</taxon>
    </lineage>
</organism>
<sequence length="258" mass="28689">MNQKYAGFSRSSLRVGQEGDGVGPPPFEKLQIGRAKQNPAHNASRISGPTVTITSKETNIQQKDKYQASNSKADVTDDSLKKASTSQRADEKSMDTRPKEVAEYVPIQNQAATQKLLQKMNHPSHNSERHRGHRFRGKEIEDDKPVFTLDEWERRKAGAIPGVRGEPLDLSRDELLARQLQNQFNLEDQEQRGPQRVGAEDIRMCMFSFERDNDADSYGRGSSRGRGRGGRGSRGRGRATAETIEATFTGFVAAETAA</sequence>
<feature type="compositionally biased region" description="Polar residues" evidence="3">
    <location>
        <begin position="39"/>
        <end position="73"/>
    </location>
</feature>
<dbReference type="AlphaFoldDB" id="D6RU91"/>
<keyword evidence="2" id="KW-0539">Nucleus</keyword>